<accession>A0ABT1C174</accession>
<dbReference type="Proteomes" id="UP001205906">
    <property type="component" value="Unassembled WGS sequence"/>
</dbReference>
<reference evidence="2 3" key="1">
    <citation type="submission" date="2022-06" db="EMBL/GenBank/DDBJ databases">
        <title>Mesorhizobium sp. strain RP14 Genome sequencing and assembly.</title>
        <authorList>
            <person name="Kim I."/>
        </authorList>
    </citation>
    <scope>NUCLEOTIDE SEQUENCE [LARGE SCALE GENOMIC DNA]</scope>
    <source>
        <strain evidence="3">RP14(2022)</strain>
    </source>
</reference>
<dbReference type="SUPFAM" id="SSF56601">
    <property type="entry name" value="beta-lactamase/transpeptidase-like"/>
    <property type="match status" value="1"/>
</dbReference>
<sequence length="357" mass="38712">MTEHTALSRRKFIAGSVAGSAALLFSRGVGAQSATQASVPASFEADIIREAQGLEALRTMIVARNGQPVIEHVFRGPSLDRGVNVKSASKSVLSALVGIAIDRKVLRGTDQPIAPLFPRATPENPDPRMARITVGNLLSMQAGLERTSGPNYGRWVESRDWVRFALSQPFVDEPGGRMLYSTGNSHLLSAALTRLSQKSTLALAREWLGEPLEISIPAWPTDPRGIYFGGNDMVLSPRALLAFGELYRNGGKTGGRQVVPAEWIAQSWQVRTYSPWNGEGYGYGWFTRTGTERPVHYAWGYGGQMVYVIPSAGVTVVMTSDTTGPSARNGYVQRLHALVDRKILPGLTGEPVNPQPI</sequence>
<proteinExistence type="predicted"/>
<dbReference type="PROSITE" id="PS51318">
    <property type="entry name" value="TAT"/>
    <property type="match status" value="1"/>
</dbReference>
<dbReference type="RefSeq" id="WP_252815438.1">
    <property type="nucleotide sequence ID" value="NZ_JAMXQS010000001.1"/>
</dbReference>
<evidence type="ECO:0000259" key="1">
    <source>
        <dbReference type="Pfam" id="PF00144"/>
    </source>
</evidence>
<dbReference type="EMBL" id="JAMXQS010000001">
    <property type="protein sequence ID" value="MCO6048574.1"/>
    <property type="molecule type" value="Genomic_DNA"/>
</dbReference>
<keyword evidence="3" id="KW-1185">Reference proteome</keyword>
<comment type="caution">
    <text evidence="2">The sequence shown here is derived from an EMBL/GenBank/DDBJ whole genome shotgun (WGS) entry which is preliminary data.</text>
</comment>
<feature type="domain" description="Beta-lactamase-related" evidence="1">
    <location>
        <begin position="60"/>
        <end position="336"/>
    </location>
</feature>
<dbReference type="InterPro" id="IPR012338">
    <property type="entry name" value="Beta-lactam/transpept-like"/>
</dbReference>
<dbReference type="Gene3D" id="3.40.710.10">
    <property type="entry name" value="DD-peptidase/beta-lactamase superfamily"/>
    <property type="match status" value="1"/>
</dbReference>
<dbReference type="InterPro" id="IPR001466">
    <property type="entry name" value="Beta-lactam-related"/>
</dbReference>
<evidence type="ECO:0000313" key="2">
    <source>
        <dbReference type="EMBL" id="MCO6048574.1"/>
    </source>
</evidence>
<dbReference type="PANTHER" id="PTHR43283:SF7">
    <property type="entry name" value="BETA-LACTAMASE-RELATED DOMAIN-CONTAINING PROTEIN"/>
    <property type="match status" value="1"/>
</dbReference>
<dbReference type="PANTHER" id="PTHR43283">
    <property type="entry name" value="BETA-LACTAMASE-RELATED"/>
    <property type="match status" value="1"/>
</dbReference>
<dbReference type="InterPro" id="IPR050789">
    <property type="entry name" value="Diverse_Enzym_Activities"/>
</dbReference>
<evidence type="ECO:0000313" key="3">
    <source>
        <dbReference type="Proteomes" id="UP001205906"/>
    </source>
</evidence>
<dbReference type="Pfam" id="PF00144">
    <property type="entry name" value="Beta-lactamase"/>
    <property type="match status" value="1"/>
</dbReference>
<organism evidence="2 3">
    <name type="scientific">Mesorhizobium liriopis</name>
    <dbReference type="NCBI Taxonomy" id="2953882"/>
    <lineage>
        <taxon>Bacteria</taxon>
        <taxon>Pseudomonadati</taxon>
        <taxon>Pseudomonadota</taxon>
        <taxon>Alphaproteobacteria</taxon>
        <taxon>Hyphomicrobiales</taxon>
        <taxon>Phyllobacteriaceae</taxon>
        <taxon>Mesorhizobium</taxon>
    </lineage>
</organism>
<protein>
    <submittedName>
        <fullName evidence="2">Beta-lactamase family protein</fullName>
    </submittedName>
</protein>
<name>A0ABT1C174_9HYPH</name>
<dbReference type="InterPro" id="IPR006311">
    <property type="entry name" value="TAT_signal"/>
</dbReference>
<gene>
    <name evidence="2" type="ORF">NGM99_02060</name>
</gene>